<organism evidence="2 3">
    <name type="scientific">Litoreibacter roseus</name>
    <dbReference type="NCBI Taxonomy" id="2601869"/>
    <lineage>
        <taxon>Bacteria</taxon>
        <taxon>Pseudomonadati</taxon>
        <taxon>Pseudomonadota</taxon>
        <taxon>Alphaproteobacteria</taxon>
        <taxon>Rhodobacterales</taxon>
        <taxon>Roseobacteraceae</taxon>
        <taxon>Litoreibacter</taxon>
    </lineage>
</organism>
<dbReference type="RefSeq" id="WP_159806774.1">
    <property type="nucleotide sequence ID" value="NZ_BLJE01000002.1"/>
</dbReference>
<accession>A0A6N6JG46</accession>
<feature type="transmembrane region" description="Helical" evidence="1">
    <location>
        <begin position="102"/>
        <end position="123"/>
    </location>
</feature>
<name>A0A6N6JG46_9RHOB</name>
<dbReference type="Proteomes" id="UP000436822">
    <property type="component" value="Unassembled WGS sequence"/>
</dbReference>
<dbReference type="OrthoDB" id="9553413at2"/>
<keyword evidence="1" id="KW-0812">Transmembrane</keyword>
<proteinExistence type="predicted"/>
<gene>
    <name evidence="2" type="ORF">KIN_21780</name>
</gene>
<feature type="transmembrane region" description="Helical" evidence="1">
    <location>
        <begin position="162"/>
        <end position="179"/>
    </location>
</feature>
<sequence>MLKPLVATAAAGLTLFIWGGITQMFPWGPSTAHVISTETSPDLGAFHLRTPVIEAPGSLGTAAFDEAFSGRLGLLFTDNTVSWISSMPIAYYDGAAYLTRQAVTQAVVAALIVALLILLAPLGPRRSLSVIALSAVSASVATYGVLSNWWGLAPAYAVGESANLIVGWTIAATAASFILSRKQGGKLAGTAYG</sequence>
<keyword evidence="3" id="KW-1185">Reference proteome</keyword>
<reference evidence="2 3" key="1">
    <citation type="submission" date="2019-12" db="EMBL/GenBank/DDBJ databases">
        <title>Litoreibacter badius sp. nov., a novel bacteriochlorophyll a-containing bacterium in the genus Litoreibacter.</title>
        <authorList>
            <person name="Kanamuro M."/>
            <person name="Takabe Y."/>
            <person name="Mori K."/>
            <person name="Takaichi S."/>
            <person name="Hanada S."/>
        </authorList>
    </citation>
    <scope>NUCLEOTIDE SEQUENCE [LARGE SCALE GENOMIC DNA]</scope>
    <source>
        <strain evidence="2 3">K6</strain>
    </source>
</reference>
<keyword evidence="1" id="KW-1133">Transmembrane helix</keyword>
<protein>
    <submittedName>
        <fullName evidence="2">Uncharacterized protein</fullName>
    </submittedName>
</protein>
<feature type="transmembrane region" description="Helical" evidence="1">
    <location>
        <begin position="130"/>
        <end position="150"/>
    </location>
</feature>
<dbReference type="EMBL" id="BLJE01000002">
    <property type="protein sequence ID" value="GFE65104.1"/>
    <property type="molecule type" value="Genomic_DNA"/>
</dbReference>
<evidence type="ECO:0000313" key="2">
    <source>
        <dbReference type="EMBL" id="GFE65104.1"/>
    </source>
</evidence>
<dbReference type="AlphaFoldDB" id="A0A6N6JG46"/>
<evidence type="ECO:0000313" key="3">
    <source>
        <dbReference type="Proteomes" id="UP000436822"/>
    </source>
</evidence>
<evidence type="ECO:0000256" key="1">
    <source>
        <dbReference type="SAM" id="Phobius"/>
    </source>
</evidence>
<keyword evidence="1" id="KW-0472">Membrane</keyword>
<comment type="caution">
    <text evidence="2">The sequence shown here is derived from an EMBL/GenBank/DDBJ whole genome shotgun (WGS) entry which is preliminary data.</text>
</comment>